<dbReference type="AlphaFoldDB" id="A0A2Z6N1Q1"/>
<evidence type="ECO:0000256" key="1">
    <source>
        <dbReference type="SAM" id="MobiDB-lite"/>
    </source>
</evidence>
<protein>
    <recommendedName>
        <fullName evidence="4">DUF4283 domain-containing protein</fullName>
    </recommendedName>
</protein>
<proteinExistence type="predicted"/>
<feature type="compositionally biased region" description="Basic and acidic residues" evidence="1">
    <location>
        <begin position="154"/>
        <end position="179"/>
    </location>
</feature>
<accession>A0A2Z6N1Q1</accession>
<dbReference type="Proteomes" id="UP000242715">
    <property type="component" value="Unassembled WGS sequence"/>
</dbReference>
<evidence type="ECO:0008006" key="4">
    <source>
        <dbReference type="Google" id="ProtNLM"/>
    </source>
</evidence>
<dbReference type="EMBL" id="DF973683">
    <property type="protein sequence ID" value="GAU37651.1"/>
    <property type="molecule type" value="Genomic_DNA"/>
</dbReference>
<reference evidence="3" key="1">
    <citation type="journal article" date="2017" name="Front. Plant Sci.">
        <title>Climate Clever Clovers: New Paradigm to Reduce the Environmental Footprint of Ruminants by Breeding Low Methanogenic Forages Utilizing Haplotype Variation.</title>
        <authorList>
            <person name="Kaur P."/>
            <person name="Appels R."/>
            <person name="Bayer P.E."/>
            <person name="Keeble-Gagnere G."/>
            <person name="Wang J."/>
            <person name="Hirakawa H."/>
            <person name="Shirasawa K."/>
            <person name="Vercoe P."/>
            <person name="Stefanova K."/>
            <person name="Durmic Z."/>
            <person name="Nichols P."/>
            <person name="Revell C."/>
            <person name="Isobe S.N."/>
            <person name="Edwards D."/>
            <person name="Erskine W."/>
        </authorList>
    </citation>
    <scope>NUCLEOTIDE SEQUENCE [LARGE SCALE GENOMIC DNA]</scope>
    <source>
        <strain evidence="3">cv. Daliak</strain>
    </source>
</reference>
<evidence type="ECO:0000313" key="3">
    <source>
        <dbReference type="Proteomes" id="UP000242715"/>
    </source>
</evidence>
<name>A0A2Z6N1Q1_TRISU</name>
<sequence>MSDDVKWARTGLIATIIGGEAEDECIAANSKLDGVHSHQHYENLLFEEEFDLAATQNQRSPCPLSEPHVADTILRTDHPEVCEDRVLEICASSQVLGAQTTSGKASKGPRLDVGGLEVPMKKISRGKRTKSSPPGASRSVVSGPWSLEWLYDQNHGDVGTRDENIRETVSKRMSDDMSE</sequence>
<feature type="region of interest" description="Disordered" evidence="1">
    <location>
        <begin position="121"/>
        <end position="179"/>
    </location>
</feature>
<evidence type="ECO:0000313" key="2">
    <source>
        <dbReference type="EMBL" id="GAU37651.1"/>
    </source>
</evidence>
<gene>
    <name evidence="2" type="ORF">TSUD_220770</name>
</gene>
<keyword evidence="3" id="KW-1185">Reference proteome</keyword>
<organism evidence="2 3">
    <name type="scientific">Trifolium subterraneum</name>
    <name type="common">Subterranean clover</name>
    <dbReference type="NCBI Taxonomy" id="3900"/>
    <lineage>
        <taxon>Eukaryota</taxon>
        <taxon>Viridiplantae</taxon>
        <taxon>Streptophyta</taxon>
        <taxon>Embryophyta</taxon>
        <taxon>Tracheophyta</taxon>
        <taxon>Spermatophyta</taxon>
        <taxon>Magnoliopsida</taxon>
        <taxon>eudicotyledons</taxon>
        <taxon>Gunneridae</taxon>
        <taxon>Pentapetalae</taxon>
        <taxon>rosids</taxon>
        <taxon>fabids</taxon>
        <taxon>Fabales</taxon>
        <taxon>Fabaceae</taxon>
        <taxon>Papilionoideae</taxon>
        <taxon>50 kb inversion clade</taxon>
        <taxon>NPAAA clade</taxon>
        <taxon>Hologalegina</taxon>
        <taxon>IRL clade</taxon>
        <taxon>Trifolieae</taxon>
        <taxon>Trifolium</taxon>
    </lineage>
</organism>